<reference evidence="3" key="1">
    <citation type="submission" date="2021-02" db="EMBL/GenBank/DDBJ databases">
        <authorList>
            <person name="Dougan E. K."/>
            <person name="Rhodes N."/>
            <person name="Thang M."/>
            <person name="Chan C."/>
        </authorList>
    </citation>
    <scope>NUCLEOTIDE SEQUENCE</scope>
</reference>
<dbReference type="GO" id="GO:0006302">
    <property type="term" value="P:double-strand break repair"/>
    <property type="evidence" value="ECO:0007669"/>
    <property type="project" value="TreeGrafter"/>
</dbReference>
<dbReference type="EMBL" id="CAJNNW010025153">
    <property type="protein sequence ID" value="CAE8675871.1"/>
    <property type="molecule type" value="Genomic_DNA"/>
</dbReference>
<gene>
    <name evidence="3" type="ORF">PGLA2088_LOCUS19585</name>
</gene>
<evidence type="ECO:0000256" key="1">
    <source>
        <dbReference type="SAM" id="Coils"/>
    </source>
</evidence>
<evidence type="ECO:0000313" key="3">
    <source>
        <dbReference type="EMBL" id="CAE8675871.1"/>
    </source>
</evidence>
<protein>
    <recommendedName>
        <fullName evidence="5">Zinc-hook domain-containing protein</fullName>
    </recommendedName>
</protein>
<dbReference type="PANTHER" id="PTHR18867:SF12">
    <property type="entry name" value="DNA REPAIR PROTEIN RAD50"/>
    <property type="match status" value="1"/>
</dbReference>
<evidence type="ECO:0000313" key="4">
    <source>
        <dbReference type="Proteomes" id="UP000626109"/>
    </source>
</evidence>
<dbReference type="Proteomes" id="UP000626109">
    <property type="component" value="Unassembled WGS sequence"/>
</dbReference>
<keyword evidence="1" id="KW-0175">Coiled coil</keyword>
<dbReference type="GO" id="GO:0007004">
    <property type="term" value="P:telomere maintenance via telomerase"/>
    <property type="evidence" value="ECO:0007669"/>
    <property type="project" value="TreeGrafter"/>
</dbReference>
<feature type="region of interest" description="Disordered" evidence="2">
    <location>
        <begin position="1"/>
        <end position="24"/>
    </location>
</feature>
<dbReference type="GO" id="GO:0043047">
    <property type="term" value="F:single-stranded telomeric DNA binding"/>
    <property type="evidence" value="ECO:0007669"/>
    <property type="project" value="TreeGrafter"/>
</dbReference>
<organism evidence="3 4">
    <name type="scientific">Polarella glacialis</name>
    <name type="common">Dinoflagellate</name>
    <dbReference type="NCBI Taxonomy" id="89957"/>
    <lineage>
        <taxon>Eukaryota</taxon>
        <taxon>Sar</taxon>
        <taxon>Alveolata</taxon>
        <taxon>Dinophyceae</taxon>
        <taxon>Suessiales</taxon>
        <taxon>Suessiaceae</taxon>
        <taxon>Polarella</taxon>
    </lineage>
</organism>
<evidence type="ECO:0008006" key="5">
    <source>
        <dbReference type="Google" id="ProtNLM"/>
    </source>
</evidence>
<comment type="caution">
    <text evidence="3">The sequence shown here is derived from an EMBL/GenBank/DDBJ whole genome shotgun (WGS) entry which is preliminary data.</text>
</comment>
<dbReference type="GO" id="GO:0003691">
    <property type="term" value="F:double-stranded telomeric DNA binding"/>
    <property type="evidence" value="ECO:0007669"/>
    <property type="project" value="TreeGrafter"/>
</dbReference>
<name>A0A813JI30_POLGL</name>
<sequence>MQKNEADLGAEGNDTRLRSLQSRQEEISRRRHELQYNVQRKNSEVCTLEAQSGVHAEVDSLRARLREAEQELAAHIVVVVLVFVVELQNRAGAAAARRGSWEVDLKRLQQQEAQVAAELGIPSALEGGDATSAMADFNSTLAHKKNEVELARKDLAMTESAKHMYDKFRERSRQKNACQFCKRTFQNENDIAGFEDSVDKLVGKIPDFLERSQHRLLCFLFC</sequence>
<feature type="compositionally biased region" description="Basic and acidic residues" evidence="2">
    <location>
        <begin position="13"/>
        <end position="24"/>
    </location>
</feature>
<dbReference type="GO" id="GO:0000794">
    <property type="term" value="C:condensed nuclear chromosome"/>
    <property type="evidence" value="ECO:0007669"/>
    <property type="project" value="TreeGrafter"/>
</dbReference>
<feature type="coiled-coil region" evidence="1">
    <location>
        <begin position="51"/>
        <end position="78"/>
    </location>
</feature>
<dbReference type="GO" id="GO:0070192">
    <property type="term" value="P:chromosome organization involved in meiotic cell cycle"/>
    <property type="evidence" value="ECO:0007669"/>
    <property type="project" value="TreeGrafter"/>
</dbReference>
<dbReference type="PANTHER" id="PTHR18867">
    <property type="entry name" value="RAD50"/>
    <property type="match status" value="1"/>
</dbReference>
<evidence type="ECO:0000256" key="2">
    <source>
        <dbReference type="SAM" id="MobiDB-lite"/>
    </source>
</evidence>
<proteinExistence type="predicted"/>
<accession>A0A813JI30</accession>
<dbReference type="AlphaFoldDB" id="A0A813JI30"/>
<dbReference type="GO" id="GO:0051880">
    <property type="term" value="F:G-quadruplex DNA binding"/>
    <property type="evidence" value="ECO:0007669"/>
    <property type="project" value="TreeGrafter"/>
</dbReference>
<dbReference type="GO" id="GO:0000722">
    <property type="term" value="P:telomere maintenance via recombination"/>
    <property type="evidence" value="ECO:0007669"/>
    <property type="project" value="TreeGrafter"/>
</dbReference>
<dbReference type="GO" id="GO:0030870">
    <property type="term" value="C:Mre11 complex"/>
    <property type="evidence" value="ECO:0007669"/>
    <property type="project" value="TreeGrafter"/>
</dbReference>